<evidence type="ECO:0000256" key="7">
    <source>
        <dbReference type="RuleBase" id="RU363032"/>
    </source>
</evidence>
<evidence type="ECO:0000313" key="9">
    <source>
        <dbReference type="EMBL" id="BBI36497.1"/>
    </source>
</evidence>
<keyword evidence="6 7" id="KW-0472">Membrane</keyword>
<name>A0A3T1DEG1_9BACL</name>
<comment type="subcellular location">
    <subcellularLocation>
        <location evidence="1 7">Cell membrane</location>
        <topology evidence="1 7">Multi-pass membrane protein</topology>
    </subcellularLocation>
</comment>
<feature type="transmembrane region" description="Helical" evidence="7">
    <location>
        <begin position="29"/>
        <end position="56"/>
    </location>
</feature>
<evidence type="ECO:0000256" key="2">
    <source>
        <dbReference type="ARBA" id="ARBA00022448"/>
    </source>
</evidence>
<accession>A0A3T1DEG1</accession>
<keyword evidence="2 7" id="KW-0813">Transport</keyword>
<dbReference type="CDD" id="cd06261">
    <property type="entry name" value="TM_PBP2"/>
    <property type="match status" value="1"/>
</dbReference>
<dbReference type="Proteomes" id="UP000289856">
    <property type="component" value="Chromosome"/>
</dbReference>
<organism evidence="9 10">
    <name type="scientific">Cohnella abietis</name>
    <dbReference type="NCBI Taxonomy" id="2507935"/>
    <lineage>
        <taxon>Bacteria</taxon>
        <taxon>Bacillati</taxon>
        <taxon>Bacillota</taxon>
        <taxon>Bacilli</taxon>
        <taxon>Bacillales</taxon>
        <taxon>Paenibacillaceae</taxon>
        <taxon>Cohnella</taxon>
    </lineage>
</organism>
<dbReference type="EMBL" id="AP019400">
    <property type="protein sequence ID" value="BBI36497.1"/>
    <property type="molecule type" value="Genomic_DNA"/>
</dbReference>
<dbReference type="PANTHER" id="PTHR43227:SF11">
    <property type="entry name" value="BLL4140 PROTEIN"/>
    <property type="match status" value="1"/>
</dbReference>
<dbReference type="InterPro" id="IPR035906">
    <property type="entry name" value="MetI-like_sf"/>
</dbReference>
<feature type="transmembrane region" description="Helical" evidence="7">
    <location>
        <begin position="133"/>
        <end position="158"/>
    </location>
</feature>
<keyword evidence="10" id="KW-1185">Reference proteome</keyword>
<feature type="transmembrane region" description="Helical" evidence="7">
    <location>
        <begin position="178"/>
        <end position="202"/>
    </location>
</feature>
<evidence type="ECO:0000256" key="6">
    <source>
        <dbReference type="ARBA" id="ARBA00023136"/>
    </source>
</evidence>
<evidence type="ECO:0000313" key="10">
    <source>
        <dbReference type="Proteomes" id="UP000289856"/>
    </source>
</evidence>
<keyword evidence="4 7" id="KW-0812">Transmembrane</keyword>
<dbReference type="Pfam" id="PF00528">
    <property type="entry name" value="BPD_transp_1"/>
    <property type="match status" value="1"/>
</dbReference>
<gene>
    <name evidence="9" type="ORF">KCTCHS21_58960</name>
</gene>
<dbReference type="PANTHER" id="PTHR43227">
    <property type="entry name" value="BLL4140 PROTEIN"/>
    <property type="match status" value="1"/>
</dbReference>
<dbReference type="InterPro" id="IPR000515">
    <property type="entry name" value="MetI-like"/>
</dbReference>
<dbReference type="GO" id="GO:0005886">
    <property type="term" value="C:plasma membrane"/>
    <property type="evidence" value="ECO:0007669"/>
    <property type="project" value="UniProtKB-SubCell"/>
</dbReference>
<dbReference type="RefSeq" id="WP_130616003.1">
    <property type="nucleotide sequence ID" value="NZ_AP019400.1"/>
</dbReference>
<feature type="transmembrane region" description="Helical" evidence="7">
    <location>
        <begin position="288"/>
        <end position="307"/>
    </location>
</feature>
<dbReference type="PROSITE" id="PS50928">
    <property type="entry name" value="ABC_TM1"/>
    <property type="match status" value="1"/>
</dbReference>
<dbReference type="InterPro" id="IPR050809">
    <property type="entry name" value="UgpAE/MalFG_permease"/>
</dbReference>
<keyword evidence="5 7" id="KW-1133">Transmembrane helix</keyword>
<dbReference type="KEGG" id="cohn:KCTCHS21_58960"/>
<evidence type="ECO:0000259" key="8">
    <source>
        <dbReference type="PROSITE" id="PS50928"/>
    </source>
</evidence>
<evidence type="ECO:0000256" key="4">
    <source>
        <dbReference type="ARBA" id="ARBA00022692"/>
    </source>
</evidence>
<feature type="domain" description="ABC transmembrane type-1" evidence="8">
    <location>
        <begin position="88"/>
        <end position="304"/>
    </location>
</feature>
<protein>
    <submittedName>
        <fullName evidence="9">Sugar ABC transporter permease</fullName>
    </submittedName>
</protein>
<comment type="similarity">
    <text evidence="7">Belongs to the binding-protein-dependent transport system permease family.</text>
</comment>
<dbReference type="GO" id="GO:0055085">
    <property type="term" value="P:transmembrane transport"/>
    <property type="evidence" value="ECO:0007669"/>
    <property type="project" value="InterPro"/>
</dbReference>
<dbReference type="SUPFAM" id="SSF161098">
    <property type="entry name" value="MetI-like"/>
    <property type="match status" value="1"/>
</dbReference>
<sequence length="317" mass="35599">MRTGTGPLLKPHNPKLSYWKFNWTSRKTLFMMTVPCFILMAVFAYLPLSGWIMAFYDYKPGLDIFKTNFVGLKYFKLALGEPDLIPVLRNTLALSMLGILCSPLPALFAIFLSEMRSKAVQKFIQTTTTFPYFISWILVFSIAFTFFSTGEGFLNQILLDLKFIDKPLEILGNSSLVWPFHTLLGLWKGLGFSAIIYLAAIAGIDQELYDAASVDGAARFHKIVHITLPGMYPTYFTLLILAIGGILSNGFEQYYLFTNPLVQDKIQVLDTYVYRIGIAQGDFPLSTALGMTKTLISVVLLFVANLISKRLRGTSII</sequence>
<feature type="transmembrane region" description="Helical" evidence="7">
    <location>
        <begin position="92"/>
        <end position="112"/>
    </location>
</feature>
<dbReference type="OrthoDB" id="2637002at2"/>
<dbReference type="AlphaFoldDB" id="A0A3T1DEG1"/>
<reference evidence="9 10" key="1">
    <citation type="submission" date="2019-01" db="EMBL/GenBank/DDBJ databases">
        <title>Complete genome sequence of Cohnella hallensis HS21 isolated from Korean fir (Abies koreana) rhizospheric soil.</title>
        <authorList>
            <person name="Jiang L."/>
            <person name="Kang S.W."/>
            <person name="Kim S."/>
            <person name="Jung J."/>
            <person name="Kim C.Y."/>
            <person name="Kim D.H."/>
            <person name="Kim S.W."/>
            <person name="Lee J."/>
        </authorList>
    </citation>
    <scope>NUCLEOTIDE SEQUENCE [LARGE SCALE GENOMIC DNA]</scope>
    <source>
        <strain evidence="9 10">HS21</strain>
    </source>
</reference>
<evidence type="ECO:0000256" key="3">
    <source>
        <dbReference type="ARBA" id="ARBA00022475"/>
    </source>
</evidence>
<dbReference type="Gene3D" id="1.10.3720.10">
    <property type="entry name" value="MetI-like"/>
    <property type="match status" value="1"/>
</dbReference>
<feature type="transmembrane region" description="Helical" evidence="7">
    <location>
        <begin position="223"/>
        <end position="247"/>
    </location>
</feature>
<evidence type="ECO:0000256" key="1">
    <source>
        <dbReference type="ARBA" id="ARBA00004651"/>
    </source>
</evidence>
<proteinExistence type="inferred from homology"/>
<keyword evidence="3" id="KW-1003">Cell membrane</keyword>
<evidence type="ECO:0000256" key="5">
    <source>
        <dbReference type="ARBA" id="ARBA00022989"/>
    </source>
</evidence>